<keyword evidence="2" id="KW-1185">Reference proteome</keyword>
<evidence type="ECO:0000313" key="1">
    <source>
        <dbReference type="EMBL" id="CAG8785018.1"/>
    </source>
</evidence>
<dbReference type="EMBL" id="CAJVQB010017640">
    <property type="protein sequence ID" value="CAG8785018.1"/>
    <property type="molecule type" value="Genomic_DNA"/>
</dbReference>
<accession>A0ABN7VLR2</accession>
<gene>
    <name evidence="1" type="ORF">GMARGA_LOCUS20288</name>
</gene>
<protein>
    <submittedName>
        <fullName evidence="1">8276_t:CDS:1</fullName>
    </submittedName>
</protein>
<proteinExistence type="predicted"/>
<name>A0ABN7VLR2_GIGMA</name>
<reference evidence="1 2" key="1">
    <citation type="submission" date="2021-06" db="EMBL/GenBank/DDBJ databases">
        <authorList>
            <person name="Kallberg Y."/>
            <person name="Tangrot J."/>
            <person name="Rosling A."/>
        </authorList>
    </citation>
    <scope>NUCLEOTIDE SEQUENCE [LARGE SCALE GENOMIC DNA]</scope>
    <source>
        <strain evidence="1 2">120-4 pot B 10/14</strain>
    </source>
</reference>
<organism evidence="1 2">
    <name type="scientific">Gigaspora margarita</name>
    <dbReference type="NCBI Taxonomy" id="4874"/>
    <lineage>
        <taxon>Eukaryota</taxon>
        <taxon>Fungi</taxon>
        <taxon>Fungi incertae sedis</taxon>
        <taxon>Mucoromycota</taxon>
        <taxon>Glomeromycotina</taxon>
        <taxon>Glomeromycetes</taxon>
        <taxon>Diversisporales</taxon>
        <taxon>Gigasporaceae</taxon>
        <taxon>Gigaspora</taxon>
    </lineage>
</organism>
<feature type="non-terminal residue" evidence="1">
    <location>
        <position position="1"/>
    </location>
</feature>
<dbReference type="Proteomes" id="UP000789901">
    <property type="component" value="Unassembled WGS sequence"/>
</dbReference>
<sequence length="49" mass="5652">EGISQAVHLLIVEFDELFNNLRDTFLNIQRTKEHSSSNDGQIDLIKYCS</sequence>
<evidence type="ECO:0000313" key="2">
    <source>
        <dbReference type="Proteomes" id="UP000789901"/>
    </source>
</evidence>
<comment type="caution">
    <text evidence="1">The sequence shown here is derived from an EMBL/GenBank/DDBJ whole genome shotgun (WGS) entry which is preliminary data.</text>
</comment>